<dbReference type="InterPro" id="IPR003646">
    <property type="entry name" value="SH3-like_bac-type"/>
</dbReference>
<dbReference type="Gene3D" id="2.30.30.40">
    <property type="entry name" value="SH3 Domains"/>
    <property type="match status" value="2"/>
</dbReference>
<dbReference type="PROSITE" id="PS51781">
    <property type="entry name" value="SH3B"/>
    <property type="match status" value="1"/>
</dbReference>
<feature type="domain" description="SH3b" evidence="4">
    <location>
        <begin position="897"/>
        <end position="966"/>
    </location>
</feature>
<feature type="signal peptide" evidence="3">
    <location>
        <begin position="1"/>
        <end position="22"/>
    </location>
</feature>
<evidence type="ECO:0000256" key="3">
    <source>
        <dbReference type="SAM" id="SignalP"/>
    </source>
</evidence>
<dbReference type="Pfam" id="PF08239">
    <property type="entry name" value="SH3_3"/>
    <property type="match status" value="1"/>
</dbReference>
<keyword evidence="2" id="KW-0812">Transmembrane</keyword>
<evidence type="ECO:0000256" key="1">
    <source>
        <dbReference type="SAM" id="MobiDB-lite"/>
    </source>
</evidence>
<evidence type="ECO:0000313" key="6">
    <source>
        <dbReference type="Proteomes" id="UP000179221"/>
    </source>
</evidence>
<feature type="chain" id="PRO_5009533806" description="SH3b domain-containing protein" evidence="3">
    <location>
        <begin position="23"/>
        <end position="967"/>
    </location>
</feature>
<feature type="transmembrane region" description="Helical" evidence="2">
    <location>
        <begin position="734"/>
        <end position="757"/>
    </location>
</feature>
<organism evidence="5 6">
    <name type="scientific">Candidatus Woesebacteria bacterium RIFCSPHIGHO2_01_FULL_40_22</name>
    <dbReference type="NCBI Taxonomy" id="1802499"/>
    <lineage>
        <taxon>Bacteria</taxon>
        <taxon>Candidatus Woeseibacteriota</taxon>
    </lineage>
</organism>
<evidence type="ECO:0000256" key="2">
    <source>
        <dbReference type="SAM" id="Phobius"/>
    </source>
</evidence>
<feature type="region of interest" description="Disordered" evidence="1">
    <location>
        <begin position="702"/>
        <end position="721"/>
    </location>
</feature>
<name>A0A1F7YG37_9BACT</name>
<reference evidence="5 6" key="1">
    <citation type="journal article" date="2016" name="Nat. Commun.">
        <title>Thousands of microbial genomes shed light on interconnected biogeochemical processes in an aquifer system.</title>
        <authorList>
            <person name="Anantharaman K."/>
            <person name="Brown C.T."/>
            <person name="Hug L.A."/>
            <person name="Sharon I."/>
            <person name="Castelle C.J."/>
            <person name="Probst A.J."/>
            <person name="Thomas B.C."/>
            <person name="Singh A."/>
            <person name="Wilkins M.J."/>
            <person name="Karaoz U."/>
            <person name="Brodie E.L."/>
            <person name="Williams K.H."/>
            <person name="Hubbard S.S."/>
            <person name="Banfield J.F."/>
        </authorList>
    </citation>
    <scope>NUCLEOTIDE SEQUENCE [LARGE SCALE GENOMIC DNA]</scope>
</reference>
<comment type="caution">
    <text evidence="5">The sequence shown here is derived from an EMBL/GenBank/DDBJ whole genome shotgun (WGS) entry which is preliminary data.</text>
</comment>
<evidence type="ECO:0000313" key="5">
    <source>
        <dbReference type="EMBL" id="OGM26306.1"/>
    </source>
</evidence>
<evidence type="ECO:0000259" key="4">
    <source>
        <dbReference type="PROSITE" id="PS51781"/>
    </source>
</evidence>
<keyword evidence="2" id="KW-0472">Membrane</keyword>
<keyword evidence="3" id="KW-0732">Signal</keyword>
<proteinExistence type="predicted"/>
<accession>A0A1F7YG37</accession>
<dbReference type="EMBL" id="MGGL01000014">
    <property type="protein sequence ID" value="OGM26306.1"/>
    <property type="molecule type" value="Genomic_DNA"/>
</dbReference>
<protein>
    <recommendedName>
        <fullName evidence="4">SH3b domain-containing protein</fullName>
    </recommendedName>
</protein>
<feature type="region of interest" description="Disordered" evidence="1">
    <location>
        <begin position="765"/>
        <end position="795"/>
    </location>
</feature>
<dbReference type="AlphaFoldDB" id="A0A1F7YG37"/>
<sequence>MTTAKKAITISAFLAASALALAGNVNLARASAGSPQTCTVGSECGIGEFLYDDEYTPITTPDICSITSRYPDGTSYLDNQNMPPAAESDGWYSYEFTAPATTGYYRTQVCCTVSSELLCVDKDFEVTDAATSSDPDAIASAVWGYSSRTLSSFGSLAGDIWSYSTRSLSTFGTLISNMWSNSSRTLTDPSLTSGSIATKTDLTNATGSGITSLTTEINNVKDTADDTRLLLEKLVNKPIIEYSLEDDVPDLNSKITETKAVANQLYVNNQYIVSKIGTLIKNYEKTAESQVLDQVIELNELAGEESDVENTNTLYGSINWINDSWNWDEGEKINAETSNLKEGLVSIQTSLGSGKGDKSAKKDLQNLFTNSVSLEKLIGTATDIQSDGTLYGKIKKTESIALALDGRQSEVEKLLTNWDSVRGDKDLMTKISDLKRKVLAVNQVPKGSVVLDSKTADANSPEKSQKNSLLSMRGLLVANKLLLAKGASSYIASSWLEEGSVIIKSLVINPSKLISQEAILKYYLPPEIREEDVLSHDDLLSVKYDVEKNQYYVDGKIPLRVNETRVLAIRLEDIFVIGKDEVDSFRSQAIDLSRPLEKTSYFAQGVTLKSDIDASLDKILSLQKKAITPEQRIRAYREALIEKNAVETKLAKLQDLVTLAASTGTLFGFIGSVNALTVWGLIIIMITGFVLMVVFMKKASSGKSKSRKGKGEKQGPTGISTSERSVNVGRWIKFGISFGVFGIVVALASGFIVAGVVSNSVRREMETSQNKDNVEEKKQGDAITPAPVAEDKTKTNAVGGQEIVRINVPLGSKLNLREGPSKEDKILAKLIDSLDAVKISEDGDWVNVAIAAHLLPASGKTSGDAGLVGEGTVAGWVSGDYVEEAVTSPNAAEDDVKEEPTVSVVLILNTSTGWLRVREKPSGGEITKVLPGEKYRLLGEDNGWYEIELQDGTSGWVSSEYTSIVSE</sequence>
<keyword evidence="2" id="KW-1133">Transmembrane helix</keyword>
<dbReference type="Proteomes" id="UP000179221">
    <property type="component" value="Unassembled WGS sequence"/>
</dbReference>
<feature type="transmembrane region" description="Helical" evidence="2">
    <location>
        <begin position="676"/>
        <end position="696"/>
    </location>
</feature>
<dbReference type="SMART" id="SM00287">
    <property type="entry name" value="SH3b"/>
    <property type="match status" value="1"/>
</dbReference>
<gene>
    <name evidence="5" type="ORF">A2628_03835</name>
</gene>